<dbReference type="Pfam" id="PF00400">
    <property type="entry name" value="WD40"/>
    <property type="match status" value="1"/>
</dbReference>
<evidence type="ECO:0000256" key="3">
    <source>
        <dbReference type="ARBA" id="ARBA00022737"/>
    </source>
</evidence>
<dbReference type="GO" id="GO:0005730">
    <property type="term" value="C:nucleolus"/>
    <property type="evidence" value="ECO:0007669"/>
    <property type="project" value="TreeGrafter"/>
</dbReference>
<comment type="similarity">
    <text evidence="5">Belongs to the UTP5 family.</text>
</comment>
<dbReference type="InterPro" id="IPR052414">
    <property type="entry name" value="U3_snoRNA-assoc_WDR"/>
</dbReference>
<name>A0AAD7UZE3_9FUNG</name>
<keyword evidence="10" id="KW-1185">Reference proteome</keyword>
<evidence type="ECO:0000256" key="7">
    <source>
        <dbReference type="SAM" id="MobiDB-lite"/>
    </source>
</evidence>
<comment type="caution">
    <text evidence="9">The sequence shown here is derived from an EMBL/GenBank/DDBJ whole genome shotgun (WGS) entry which is preliminary data.</text>
</comment>
<comment type="subcellular location">
    <subcellularLocation>
        <location evidence="1">Nucleus</location>
    </subcellularLocation>
</comment>
<dbReference type="Gene3D" id="2.130.10.10">
    <property type="entry name" value="YVTN repeat-like/Quinoprotein amine dehydrogenase"/>
    <property type="match status" value="1"/>
</dbReference>
<keyword evidence="4" id="KW-0539">Nucleus</keyword>
<evidence type="ECO:0000256" key="6">
    <source>
        <dbReference type="PROSITE-ProRule" id="PRU00221"/>
    </source>
</evidence>
<dbReference type="Pfam" id="PF04003">
    <property type="entry name" value="Utp12"/>
    <property type="match status" value="1"/>
</dbReference>
<gene>
    <name evidence="9" type="ORF">O0I10_008478</name>
</gene>
<dbReference type="SUPFAM" id="SSF50978">
    <property type="entry name" value="WD40 repeat-like"/>
    <property type="match status" value="1"/>
</dbReference>
<protein>
    <recommendedName>
        <fullName evidence="8">Small-subunit processome Utp12 domain-containing protein</fullName>
    </recommendedName>
</protein>
<sequence>MGKKSFKPNPDTSTAETSNTAGVLFSAFDRTAAAEHFAIVTHSVDRHRLRIFSTRSGTVSNDYSAENKERFTCLSWGSVIDNGGLGQSHDGKAGKKRRTHDTLKVVALGTNTGNILLYSLAHGSIVKRLSDAHTMPVTDFVLNKAGTKGYSISEDNYVVEWDIEHEKEIFKWKANEKSVRRLALSHDQTKLAIAGHAISLWNVDERKAFKKFTGHASFVKDLEFSQDDDLLISIADDDRYINVWDAQSTNNNANNLTALTLENNASQIDFSETESSVLAVAEDGTVGIWENASSSGVASAPRHRRKAARVTTRQAESNIKVIASTEEDNETIIPVLAASFVSDHNGKAVMIARGSSFLPSFEVVRYVNEETGAVLDDIVLTRQQQGNHLVDDASVAMNNLKTTRKTYKEGAIKVIGNTDFSMQNPTMEDGHAAGGESIGPSIADKLNEMELEDGTAGDADKSKKSQDTPNMPAAGSLQQVLVQALHTNDQHLLESCFMHSKPEVIRSTVQRLPSTYVIPLMQQLIARFQNKPNRGPALAEWIKTVLLVHTSYLMTVPDLVGKLSNFYQALDSRLAVFPKLLALRGRLDLIQNQIDTRTRHSEQEATDGTNVYVEQDSDDEAEADGFMSDDEEARAYLSSDDEDMADAMEEDVSDDDDDL</sequence>
<dbReference type="PANTHER" id="PTHR44267:SF1">
    <property type="entry name" value="WD REPEAT-CONTAINING PROTEIN 43"/>
    <property type="match status" value="1"/>
</dbReference>
<dbReference type="PANTHER" id="PTHR44267">
    <property type="entry name" value="WD REPEAT-CONTAINING PROTEIN 43"/>
    <property type="match status" value="1"/>
</dbReference>
<feature type="compositionally biased region" description="Acidic residues" evidence="7">
    <location>
        <begin position="639"/>
        <end position="659"/>
    </location>
</feature>
<dbReference type="EMBL" id="JARTCD010000045">
    <property type="protein sequence ID" value="KAJ8655814.1"/>
    <property type="molecule type" value="Genomic_DNA"/>
</dbReference>
<dbReference type="PROSITE" id="PS50082">
    <property type="entry name" value="WD_REPEATS_2"/>
    <property type="match status" value="1"/>
</dbReference>
<evidence type="ECO:0000256" key="4">
    <source>
        <dbReference type="ARBA" id="ARBA00023242"/>
    </source>
</evidence>
<dbReference type="Proteomes" id="UP001234581">
    <property type="component" value="Unassembled WGS sequence"/>
</dbReference>
<dbReference type="PROSITE" id="PS50294">
    <property type="entry name" value="WD_REPEATS_REGION"/>
    <property type="match status" value="1"/>
</dbReference>
<organism evidence="9 10">
    <name type="scientific">Lichtheimia ornata</name>
    <dbReference type="NCBI Taxonomy" id="688661"/>
    <lineage>
        <taxon>Eukaryota</taxon>
        <taxon>Fungi</taxon>
        <taxon>Fungi incertae sedis</taxon>
        <taxon>Mucoromycota</taxon>
        <taxon>Mucoromycotina</taxon>
        <taxon>Mucoromycetes</taxon>
        <taxon>Mucorales</taxon>
        <taxon>Lichtheimiaceae</taxon>
        <taxon>Lichtheimia</taxon>
    </lineage>
</organism>
<dbReference type="SMART" id="SM00320">
    <property type="entry name" value="WD40"/>
    <property type="match status" value="4"/>
</dbReference>
<feature type="repeat" description="WD" evidence="6">
    <location>
        <begin position="212"/>
        <end position="254"/>
    </location>
</feature>
<dbReference type="InterPro" id="IPR036322">
    <property type="entry name" value="WD40_repeat_dom_sf"/>
</dbReference>
<reference evidence="9 10" key="1">
    <citation type="submission" date="2023-03" db="EMBL/GenBank/DDBJ databases">
        <title>Genome sequence of Lichtheimia ornata CBS 291.66.</title>
        <authorList>
            <person name="Mohabir J.T."/>
            <person name="Shea T.P."/>
            <person name="Kurbessoian T."/>
            <person name="Berby B."/>
            <person name="Fontaine J."/>
            <person name="Livny J."/>
            <person name="Gnirke A."/>
            <person name="Stajich J.E."/>
            <person name="Cuomo C.A."/>
        </authorList>
    </citation>
    <scope>NUCLEOTIDE SEQUENCE [LARGE SCALE GENOMIC DNA]</scope>
    <source>
        <strain evidence="9">CBS 291.66</strain>
    </source>
</reference>
<accession>A0AAD7UZE3</accession>
<evidence type="ECO:0000313" key="10">
    <source>
        <dbReference type="Proteomes" id="UP001234581"/>
    </source>
</evidence>
<keyword evidence="3" id="KW-0677">Repeat</keyword>
<dbReference type="RefSeq" id="XP_058340727.1">
    <property type="nucleotide sequence ID" value="XM_058488481.1"/>
</dbReference>
<evidence type="ECO:0000259" key="8">
    <source>
        <dbReference type="Pfam" id="PF04003"/>
    </source>
</evidence>
<dbReference type="InterPro" id="IPR007148">
    <property type="entry name" value="SSU_processome_Utp12"/>
</dbReference>
<dbReference type="InterPro" id="IPR015943">
    <property type="entry name" value="WD40/YVTN_repeat-like_dom_sf"/>
</dbReference>
<dbReference type="GeneID" id="83215885"/>
<proteinExistence type="inferred from homology"/>
<evidence type="ECO:0000256" key="1">
    <source>
        <dbReference type="ARBA" id="ARBA00004123"/>
    </source>
</evidence>
<dbReference type="GO" id="GO:0000462">
    <property type="term" value="P:maturation of SSU-rRNA from tricistronic rRNA transcript (SSU-rRNA, 5.8S rRNA, LSU-rRNA)"/>
    <property type="evidence" value="ECO:0007669"/>
    <property type="project" value="TreeGrafter"/>
</dbReference>
<evidence type="ECO:0000256" key="2">
    <source>
        <dbReference type="ARBA" id="ARBA00022574"/>
    </source>
</evidence>
<dbReference type="InterPro" id="IPR001680">
    <property type="entry name" value="WD40_rpt"/>
</dbReference>
<dbReference type="AlphaFoldDB" id="A0AAD7UZE3"/>
<feature type="compositionally biased region" description="Acidic residues" evidence="7">
    <location>
        <begin position="615"/>
        <end position="632"/>
    </location>
</feature>
<evidence type="ECO:0000313" key="9">
    <source>
        <dbReference type="EMBL" id="KAJ8655814.1"/>
    </source>
</evidence>
<feature type="domain" description="Small-subunit processome Utp12" evidence="8">
    <location>
        <begin position="488"/>
        <end position="592"/>
    </location>
</feature>
<feature type="region of interest" description="Disordered" evidence="7">
    <location>
        <begin position="598"/>
        <end position="659"/>
    </location>
</feature>
<dbReference type="InterPro" id="IPR019775">
    <property type="entry name" value="WD40_repeat_CS"/>
</dbReference>
<keyword evidence="2 6" id="KW-0853">WD repeat</keyword>
<evidence type="ECO:0000256" key="5">
    <source>
        <dbReference type="ARBA" id="ARBA00038335"/>
    </source>
</evidence>
<dbReference type="PROSITE" id="PS00678">
    <property type="entry name" value="WD_REPEATS_1"/>
    <property type="match status" value="1"/>
</dbReference>